<reference evidence="1 2" key="1">
    <citation type="submission" date="2017-05" db="EMBL/GenBank/DDBJ databases">
        <authorList>
            <person name="Varghese N."/>
            <person name="Submissions S."/>
        </authorList>
    </citation>
    <scope>NUCLEOTIDE SEQUENCE [LARGE SCALE GENOMIC DNA]</scope>
    <source>
        <strain evidence="1 2">DSM 27040</strain>
    </source>
</reference>
<evidence type="ECO:0000313" key="1">
    <source>
        <dbReference type="EMBL" id="SMO32756.1"/>
    </source>
</evidence>
<name>A0A521ADA8_SACCC</name>
<organism evidence="1 2">
    <name type="scientific">Saccharicrinis carchari</name>
    <dbReference type="NCBI Taxonomy" id="1168039"/>
    <lineage>
        <taxon>Bacteria</taxon>
        <taxon>Pseudomonadati</taxon>
        <taxon>Bacteroidota</taxon>
        <taxon>Bacteroidia</taxon>
        <taxon>Marinilabiliales</taxon>
        <taxon>Marinilabiliaceae</taxon>
        <taxon>Saccharicrinis</taxon>
    </lineage>
</organism>
<evidence type="ECO:0000313" key="2">
    <source>
        <dbReference type="Proteomes" id="UP000319040"/>
    </source>
</evidence>
<gene>
    <name evidence="1" type="ORF">SAMN06265379_10150</name>
</gene>
<keyword evidence="2" id="KW-1185">Reference proteome</keyword>
<accession>A0A521ADA8</accession>
<dbReference type="Proteomes" id="UP000319040">
    <property type="component" value="Unassembled WGS sequence"/>
</dbReference>
<dbReference type="AlphaFoldDB" id="A0A521ADA8"/>
<sequence>MIMKNILVLCLIFASISCKENLTEHPSIRRIVNGTEVNVRVEVFGDDQKFIYNIIAGDSFDIEGICTSGIETYCDLGWVTSLANGRIFFGNEKVQVFGYPSGNNYEKFINADPISGGYGYVRSNENGIDIYTYRITPEDYDMAEDCDGGCD</sequence>
<dbReference type="EMBL" id="FXTB01000001">
    <property type="protein sequence ID" value="SMO32756.1"/>
    <property type="molecule type" value="Genomic_DNA"/>
</dbReference>
<protein>
    <recommendedName>
        <fullName evidence="3">Lipoprotein</fullName>
    </recommendedName>
</protein>
<evidence type="ECO:0008006" key="3">
    <source>
        <dbReference type="Google" id="ProtNLM"/>
    </source>
</evidence>
<dbReference type="PROSITE" id="PS51257">
    <property type="entry name" value="PROKAR_LIPOPROTEIN"/>
    <property type="match status" value="1"/>
</dbReference>
<proteinExistence type="predicted"/>